<proteinExistence type="predicted"/>
<accession>A0A9X4P5D7</accession>
<dbReference type="Gene3D" id="2.40.128.270">
    <property type="match status" value="1"/>
</dbReference>
<comment type="caution">
    <text evidence="3">The sequence shown here is derived from an EMBL/GenBank/DDBJ whole genome shotgun (WGS) entry which is preliminary data.</text>
</comment>
<evidence type="ECO:0000313" key="4">
    <source>
        <dbReference type="Proteomes" id="UP001152876"/>
    </source>
</evidence>
<dbReference type="RefSeq" id="WP_068174492.1">
    <property type="nucleotide sequence ID" value="NZ_AOGK01000013.1"/>
</dbReference>
<dbReference type="PROSITE" id="PS51257">
    <property type="entry name" value="PROKAR_LIPOPROTEIN"/>
    <property type="match status" value="1"/>
</dbReference>
<keyword evidence="3" id="KW-0346">Stress response</keyword>
<sequence>MPLNAPRRPAGPRSPLWLALPVLASLVACAVPAAPAATPASAPLVGSEWLLQDLGGRPVLDKVKATLAFPEAGRVTGSGSCNGFFGTYTLIEDRISLGQIGSTRMACGEGVSEQENRYLDALRKAERVEVQGTTMWLHTQGLDKPLRFVRTKP</sequence>
<reference evidence="3" key="1">
    <citation type="submission" date="2013-01" db="EMBL/GenBank/DDBJ databases">
        <title>Genome draft of Hydrogenophaga taeniospiralis 2K1.</title>
        <authorList>
            <person name="Gomila M."/>
            <person name="Lalucat J."/>
        </authorList>
    </citation>
    <scope>NUCLEOTIDE SEQUENCE</scope>
    <source>
        <strain evidence="3">CCUG 15921</strain>
    </source>
</reference>
<evidence type="ECO:0000256" key="1">
    <source>
        <dbReference type="SAM" id="SignalP"/>
    </source>
</evidence>
<keyword evidence="4" id="KW-1185">Reference proteome</keyword>
<dbReference type="OrthoDB" id="5348860at2"/>
<dbReference type="InterPro" id="IPR053147">
    <property type="entry name" value="Hsp_HslJ-like"/>
</dbReference>
<dbReference type="Pfam" id="PF03724">
    <property type="entry name" value="META"/>
    <property type="match status" value="1"/>
</dbReference>
<organism evidence="3 4">
    <name type="scientific">Hydrogenophaga taeniospiralis CCUG 15921</name>
    <dbReference type="NCBI Taxonomy" id="1281780"/>
    <lineage>
        <taxon>Bacteria</taxon>
        <taxon>Pseudomonadati</taxon>
        <taxon>Pseudomonadota</taxon>
        <taxon>Betaproteobacteria</taxon>
        <taxon>Burkholderiales</taxon>
        <taxon>Comamonadaceae</taxon>
        <taxon>Hydrogenophaga</taxon>
    </lineage>
</organism>
<dbReference type="PANTHER" id="PTHR35535:SF1">
    <property type="entry name" value="HEAT SHOCK PROTEIN HSLJ"/>
    <property type="match status" value="1"/>
</dbReference>
<feature type="domain" description="DUF306" evidence="2">
    <location>
        <begin position="42"/>
        <end position="142"/>
    </location>
</feature>
<feature type="chain" id="PRO_5040829156" evidence="1">
    <location>
        <begin position="34"/>
        <end position="153"/>
    </location>
</feature>
<dbReference type="InterPro" id="IPR005184">
    <property type="entry name" value="DUF306_Meta_HslJ"/>
</dbReference>
<feature type="signal peptide" evidence="1">
    <location>
        <begin position="1"/>
        <end position="33"/>
    </location>
</feature>
<evidence type="ECO:0000313" key="3">
    <source>
        <dbReference type="EMBL" id="MDG5976708.1"/>
    </source>
</evidence>
<gene>
    <name evidence="3" type="ORF">H010_15675</name>
</gene>
<dbReference type="PANTHER" id="PTHR35535">
    <property type="entry name" value="HEAT SHOCK PROTEIN HSLJ"/>
    <property type="match status" value="1"/>
</dbReference>
<protein>
    <submittedName>
        <fullName evidence="3">Heat shock protein</fullName>
    </submittedName>
</protein>
<evidence type="ECO:0000259" key="2">
    <source>
        <dbReference type="Pfam" id="PF03724"/>
    </source>
</evidence>
<dbReference type="EMBL" id="AOGK01000013">
    <property type="protein sequence ID" value="MDG5976708.1"/>
    <property type="molecule type" value="Genomic_DNA"/>
</dbReference>
<dbReference type="Proteomes" id="UP001152876">
    <property type="component" value="Unassembled WGS sequence"/>
</dbReference>
<dbReference type="InterPro" id="IPR038670">
    <property type="entry name" value="HslJ-like_sf"/>
</dbReference>
<dbReference type="AlphaFoldDB" id="A0A9X4P5D7"/>
<keyword evidence="1" id="KW-0732">Signal</keyword>
<name>A0A9X4P5D7_9BURK</name>